<proteinExistence type="predicted"/>
<sequence>MQGDWKLKGSMDLNQMTPIDVIEDRPLSGYFNGETTEGESSDDCPINEDNGMDYWPQNNGASPSSVACWHSQCSWVDLDPSSYTSKIFFSFDEMTYSLMAKDLGGTETMSLAMLQAIDVRGLFDLKKWNRMKDSLMLCPGIGLEIGCLHLKSTGLKVAFMEDWAHIVHAAHCPLTHDNHLGGTATLKAVQKEWCTDKRQHGLPLDYIKDSITACGCLLKEKIIDCDVAAMPIKVQMLFHQMRTRGNSVGTEWGAMLAEALRLQELKKPYSPQNPDENKRPFILLIQDEWMLQKAWVENLLPQVPKDKRDDVYNRMSNLMHATSEDIFDARCDELLQVYQAHENIRRYVSTGWCGKTCMWRSRWPRFGRLFQHGNVDTTNLVERLWQYVKYTLLNAQINRSLLVLLNALVGDSVHGTYIGGTLLEFFKQKQEIADSGHSVQALSHVDLQPIVGAGEDNIALEHDNFDVAETVVSNIDNEIGSCIYDMRSILQSLEEHLAALTIPKEIELPAKGSIKQVQAHVTLTRLGHGMPVEASGASKEQVLEADLPPSKGPTTGVLRRKHQRGRSRVRFQRKPRIHCPHCCSKTLMLDPLESISCHTCHALLPLLLRHAPGGAESSLLNRHVTLFGESIQKGMIVCCKAGEVPTEERSFTICLLDGSVLETVLASQQRMALVSPFATIFGLIGWVVLGASYELIPSADFQHVWLMTIYLV</sequence>
<evidence type="ECO:0000313" key="2">
    <source>
        <dbReference type="EMBL" id="KAI5059584.1"/>
    </source>
</evidence>
<accession>A0A9D4U146</accession>
<dbReference type="PANTHER" id="PTHR37745">
    <property type="entry name" value="EXPRESSED PROTEIN"/>
    <property type="match status" value="1"/>
</dbReference>
<dbReference type="PANTHER" id="PTHR37745:SF1">
    <property type="entry name" value="EXPRESSED PROTEIN"/>
    <property type="match status" value="1"/>
</dbReference>
<gene>
    <name evidence="2" type="ORF">GOP47_0025903</name>
</gene>
<protein>
    <submittedName>
        <fullName evidence="2">Uncharacterized protein</fullName>
    </submittedName>
</protein>
<name>A0A9D4U146_ADICA</name>
<reference evidence="2" key="1">
    <citation type="submission" date="2021-01" db="EMBL/GenBank/DDBJ databases">
        <title>Adiantum capillus-veneris genome.</title>
        <authorList>
            <person name="Fang Y."/>
            <person name="Liao Q."/>
        </authorList>
    </citation>
    <scope>NUCLEOTIDE SEQUENCE</scope>
    <source>
        <strain evidence="2">H3</strain>
        <tissue evidence="2">Leaf</tissue>
    </source>
</reference>
<evidence type="ECO:0000256" key="1">
    <source>
        <dbReference type="SAM" id="MobiDB-lite"/>
    </source>
</evidence>
<dbReference type="AlphaFoldDB" id="A0A9D4U146"/>
<dbReference type="EMBL" id="JABFUD020000025">
    <property type="protein sequence ID" value="KAI5059584.1"/>
    <property type="molecule type" value="Genomic_DNA"/>
</dbReference>
<feature type="region of interest" description="Disordered" evidence="1">
    <location>
        <begin position="545"/>
        <end position="565"/>
    </location>
</feature>
<dbReference type="Proteomes" id="UP000886520">
    <property type="component" value="Chromosome 25"/>
</dbReference>
<evidence type="ECO:0000313" key="3">
    <source>
        <dbReference type="Proteomes" id="UP000886520"/>
    </source>
</evidence>
<organism evidence="2 3">
    <name type="scientific">Adiantum capillus-veneris</name>
    <name type="common">Maidenhair fern</name>
    <dbReference type="NCBI Taxonomy" id="13818"/>
    <lineage>
        <taxon>Eukaryota</taxon>
        <taxon>Viridiplantae</taxon>
        <taxon>Streptophyta</taxon>
        <taxon>Embryophyta</taxon>
        <taxon>Tracheophyta</taxon>
        <taxon>Polypodiopsida</taxon>
        <taxon>Polypodiidae</taxon>
        <taxon>Polypodiales</taxon>
        <taxon>Pteridineae</taxon>
        <taxon>Pteridaceae</taxon>
        <taxon>Vittarioideae</taxon>
        <taxon>Adiantum</taxon>
    </lineage>
</organism>
<comment type="caution">
    <text evidence="2">The sequence shown here is derived from an EMBL/GenBank/DDBJ whole genome shotgun (WGS) entry which is preliminary data.</text>
</comment>
<keyword evidence="3" id="KW-1185">Reference proteome</keyword>